<comment type="similarity">
    <text evidence="10">Belongs to the Mrp/NBP35 ATP-binding proteins family. NUBP1/NBP35 subfamily.</text>
</comment>
<evidence type="ECO:0000313" key="13">
    <source>
        <dbReference type="Proteomes" id="UP001165120"/>
    </source>
</evidence>
<feature type="binding site" evidence="10">
    <location>
        <position position="66"/>
    </location>
    <ligand>
        <name>[4Fe-4S] cluster</name>
        <dbReference type="ChEBI" id="CHEBI:49883"/>
        <label>1</label>
    </ligand>
</feature>
<dbReference type="GO" id="GO:0016226">
    <property type="term" value="P:iron-sulfur cluster assembly"/>
    <property type="evidence" value="ECO:0007669"/>
    <property type="project" value="UniProtKB-UniRule"/>
</dbReference>
<evidence type="ECO:0000256" key="3">
    <source>
        <dbReference type="ARBA" id="ARBA00022485"/>
    </source>
</evidence>
<dbReference type="FunFam" id="3.40.50.300:FF:000427">
    <property type="entry name" value="Cytosolic Fe-S cluster assembly factor NUBP1"/>
    <property type="match status" value="1"/>
</dbReference>
<evidence type="ECO:0000313" key="12">
    <source>
        <dbReference type="EMBL" id="GME67841.1"/>
    </source>
</evidence>
<feature type="region of interest" description="Disordered" evidence="11">
    <location>
        <begin position="1"/>
        <end position="60"/>
    </location>
</feature>
<evidence type="ECO:0000256" key="2">
    <source>
        <dbReference type="ARBA" id="ARBA00004496"/>
    </source>
</evidence>
<keyword evidence="5 10" id="KW-0479">Metal-binding</keyword>
<dbReference type="Pfam" id="PF10609">
    <property type="entry name" value="ParA"/>
    <property type="match status" value="1"/>
</dbReference>
<evidence type="ECO:0000256" key="1">
    <source>
        <dbReference type="ARBA" id="ARBA00004123"/>
    </source>
</evidence>
<name>A0A9W6WE93_CANBO</name>
<organism evidence="12 13">
    <name type="scientific">Candida boidinii</name>
    <name type="common">Yeast</name>
    <dbReference type="NCBI Taxonomy" id="5477"/>
    <lineage>
        <taxon>Eukaryota</taxon>
        <taxon>Fungi</taxon>
        <taxon>Dikarya</taxon>
        <taxon>Ascomycota</taxon>
        <taxon>Saccharomycotina</taxon>
        <taxon>Pichiomycetes</taxon>
        <taxon>Pichiales</taxon>
        <taxon>Pichiaceae</taxon>
        <taxon>Ogataea</taxon>
        <taxon>Ogataea/Candida clade</taxon>
    </lineage>
</organism>
<dbReference type="HAMAP" id="MF_03038">
    <property type="entry name" value="NUBP1"/>
    <property type="match status" value="1"/>
</dbReference>
<keyword evidence="13" id="KW-1185">Reference proteome</keyword>
<feature type="binding site" evidence="10">
    <location>
        <position position="49"/>
    </location>
    <ligand>
        <name>[4Fe-4S] cluster</name>
        <dbReference type="ChEBI" id="CHEBI:49883"/>
        <label>1</label>
    </ligand>
</feature>
<dbReference type="InterPro" id="IPR027417">
    <property type="entry name" value="P-loop_NTPase"/>
</dbReference>
<keyword evidence="6 10" id="KW-0547">Nucleotide-binding</keyword>
<dbReference type="InterPro" id="IPR033756">
    <property type="entry name" value="YlxH/NBP35"/>
</dbReference>
<evidence type="ECO:0000256" key="8">
    <source>
        <dbReference type="ARBA" id="ARBA00023004"/>
    </source>
</evidence>
<evidence type="ECO:0000256" key="7">
    <source>
        <dbReference type="ARBA" id="ARBA00022840"/>
    </source>
</evidence>
<reference evidence="12" key="1">
    <citation type="submission" date="2023-04" db="EMBL/GenBank/DDBJ databases">
        <title>Candida boidinii NBRC 10035.</title>
        <authorList>
            <person name="Ichikawa N."/>
            <person name="Sato H."/>
            <person name="Tonouchi N."/>
        </authorList>
    </citation>
    <scope>NUCLEOTIDE SEQUENCE</scope>
    <source>
        <strain evidence="12">NBRC 10035</strain>
    </source>
</reference>
<dbReference type="GO" id="GO:1904564">
    <property type="term" value="C:cytosolic [4Fe-4S] assembly scaffold complex"/>
    <property type="evidence" value="ECO:0007669"/>
    <property type="project" value="UniProtKB-ARBA"/>
</dbReference>
<evidence type="ECO:0000256" key="10">
    <source>
        <dbReference type="HAMAP-Rule" id="MF_03038"/>
    </source>
</evidence>
<feature type="binding site" evidence="10">
    <location>
        <position position="72"/>
    </location>
    <ligand>
        <name>[4Fe-4S] cluster</name>
        <dbReference type="ChEBI" id="CHEBI:49883"/>
        <label>1</label>
    </ligand>
</feature>
<evidence type="ECO:0000256" key="5">
    <source>
        <dbReference type="ARBA" id="ARBA00022723"/>
    </source>
</evidence>
<keyword evidence="9 10" id="KW-0411">Iron-sulfur</keyword>
<protein>
    <submittedName>
        <fullName evidence="12">Unnamed protein product</fullName>
    </submittedName>
</protein>
<evidence type="ECO:0000256" key="11">
    <source>
        <dbReference type="SAM" id="MobiDB-lite"/>
    </source>
</evidence>
<dbReference type="PANTHER" id="PTHR23264">
    <property type="entry name" value="NUCLEOTIDE-BINDING PROTEIN NBP35 YEAST -RELATED"/>
    <property type="match status" value="1"/>
</dbReference>
<feature type="binding site" evidence="10">
    <location>
        <position position="278"/>
    </location>
    <ligand>
        <name>[4Fe-4S] cluster</name>
        <dbReference type="ChEBI" id="CHEBI:49883"/>
        <label>2</label>
        <note>ligand shared with heterodimeric partner</note>
    </ligand>
</feature>
<dbReference type="GO" id="GO:0005524">
    <property type="term" value="F:ATP binding"/>
    <property type="evidence" value="ECO:0007669"/>
    <property type="project" value="UniProtKB-KW"/>
</dbReference>
<keyword evidence="7 10" id="KW-0067">ATP-binding</keyword>
<keyword evidence="8 10" id="KW-0408">Iron</keyword>
<proteinExistence type="inferred from homology"/>
<dbReference type="Gene3D" id="3.40.50.300">
    <property type="entry name" value="P-loop containing nucleotide triphosphate hydrolases"/>
    <property type="match status" value="1"/>
</dbReference>
<dbReference type="Proteomes" id="UP001165120">
    <property type="component" value="Unassembled WGS sequence"/>
</dbReference>
<dbReference type="OrthoDB" id="1741334at2759"/>
<keyword evidence="4 10" id="KW-0963">Cytoplasm</keyword>
<keyword evidence="3 10" id="KW-0004">4Fe-4S</keyword>
<comment type="caution">
    <text evidence="12">The sequence shown here is derived from an EMBL/GenBank/DDBJ whole genome shotgun (WGS) entry which is preliminary data.</text>
</comment>
<dbReference type="GO" id="GO:0005634">
    <property type="term" value="C:nucleus"/>
    <property type="evidence" value="ECO:0007669"/>
    <property type="project" value="UniProtKB-SubCell"/>
</dbReference>
<evidence type="ECO:0000256" key="4">
    <source>
        <dbReference type="ARBA" id="ARBA00022490"/>
    </source>
</evidence>
<dbReference type="HAMAP" id="MF_02040">
    <property type="entry name" value="Mrp_NBP35"/>
    <property type="match status" value="1"/>
</dbReference>
<dbReference type="InterPro" id="IPR028601">
    <property type="entry name" value="NUBP1/Nbp35"/>
</dbReference>
<comment type="function">
    <text evidence="10">Component of the cytosolic iron-sulfur (Fe/S) protein assembly (CIA) machinery. Required for maturation of extramitochondrial Fe-S proteins. The NBP35-CFD1 heterotetramer forms a Fe-S scaffold complex, mediating the de novo assembly of an Fe-S cluster and its transfer to target apoproteins.</text>
</comment>
<dbReference type="PANTHER" id="PTHR23264:SF35">
    <property type="entry name" value="CYTOSOLIC FE-S CLUSTER ASSEMBLY FACTOR NUBP1"/>
    <property type="match status" value="1"/>
</dbReference>
<dbReference type="AlphaFoldDB" id="A0A9W6WE93"/>
<feature type="binding site" evidence="10">
    <location>
        <position position="63"/>
    </location>
    <ligand>
        <name>[4Fe-4S] cluster</name>
        <dbReference type="ChEBI" id="CHEBI:49883"/>
        <label>1</label>
    </ligand>
</feature>
<feature type="binding site" evidence="10">
    <location>
        <position position="275"/>
    </location>
    <ligand>
        <name>[4Fe-4S] cluster</name>
        <dbReference type="ChEBI" id="CHEBI:49883"/>
        <label>2</label>
        <note>ligand shared with heterodimeric partner</note>
    </ligand>
</feature>
<dbReference type="InterPro" id="IPR019591">
    <property type="entry name" value="Mrp/NBP35_ATP-bd"/>
</dbReference>
<evidence type="ECO:0000256" key="9">
    <source>
        <dbReference type="ARBA" id="ARBA00023014"/>
    </source>
</evidence>
<dbReference type="EMBL" id="BSXN01000264">
    <property type="protein sequence ID" value="GME67841.1"/>
    <property type="molecule type" value="Genomic_DNA"/>
</dbReference>
<dbReference type="CDD" id="cd02037">
    <property type="entry name" value="Mrp_NBP35"/>
    <property type="match status" value="1"/>
</dbReference>
<comment type="subcellular location">
    <subcellularLocation>
        <location evidence="2 10">Cytoplasm</location>
    </subcellularLocation>
    <subcellularLocation>
        <location evidence="1">Nucleus</location>
    </subcellularLocation>
</comment>
<dbReference type="InterPro" id="IPR000808">
    <property type="entry name" value="Mrp-like_CS"/>
</dbReference>
<accession>A0A9W6WE93</accession>
<evidence type="ECO:0000256" key="6">
    <source>
        <dbReference type="ARBA" id="ARBA00022741"/>
    </source>
</evidence>
<dbReference type="GO" id="GO:0140663">
    <property type="term" value="F:ATP-dependent FeS chaperone activity"/>
    <property type="evidence" value="ECO:0007669"/>
    <property type="project" value="InterPro"/>
</dbReference>
<sequence length="349" mass="37560">MIATQMPSQTLHSSQQGEDVVSPNQFQNQDRNVLNSATSQLKEPEPEHCPGPESESAGKSDACAGCANKEVCESLPKGPDPDLDIITERLADVKHKLLVLSGKGGVGKSTFTSMLSWALAADLDLEIGAMDLDICGPSLPRMMGAQGESVHTSNSGWSPVYVSDNLGMMSIQFMLPDDDSAIIWRGNKKNGLIKQFLKDVDWGNLDYLIVDTPPGTSDEHLSVTTYMKDSGIDGALIVTTPQEVALLDVRKEIDFCKKANINILGLVENMSGFVCPNCHGESKIFKPTTGGGEALAKEMGIKFLGSVPLDPRIGKSCDNGESFLDLYPDSPACTAILDVVDELRDIIEQ</sequence>
<dbReference type="SUPFAM" id="SSF52540">
    <property type="entry name" value="P-loop containing nucleoside triphosphate hydrolases"/>
    <property type="match status" value="1"/>
</dbReference>
<feature type="binding site" evidence="10">
    <location>
        <begin position="102"/>
        <end position="109"/>
    </location>
    <ligand>
        <name>ATP</name>
        <dbReference type="ChEBI" id="CHEBI:30616"/>
    </ligand>
</feature>
<dbReference type="GO" id="GO:0046872">
    <property type="term" value="F:metal ion binding"/>
    <property type="evidence" value="ECO:0007669"/>
    <property type="project" value="UniProtKB-KW"/>
</dbReference>
<dbReference type="PROSITE" id="PS01215">
    <property type="entry name" value="MRP"/>
    <property type="match status" value="1"/>
</dbReference>
<gene>
    <name evidence="10" type="primary">NBP35</name>
    <name evidence="12" type="ORF">Cboi02_000119700</name>
</gene>
<feature type="compositionally biased region" description="Polar residues" evidence="11">
    <location>
        <begin position="1"/>
        <end position="41"/>
    </location>
</feature>
<dbReference type="GO" id="GO:0051539">
    <property type="term" value="F:4 iron, 4 sulfur cluster binding"/>
    <property type="evidence" value="ECO:0007669"/>
    <property type="project" value="UniProtKB-UniRule"/>
</dbReference>
<dbReference type="GO" id="GO:0005829">
    <property type="term" value="C:cytosol"/>
    <property type="evidence" value="ECO:0007669"/>
    <property type="project" value="TreeGrafter"/>
</dbReference>